<sequence>MIDFRYHLVSLVSVFLALAVGIVLGAGPLKEPIGESLQSQVDALRTDRDDLRTQLEAAGGNIEKQNEFVSAAAPELIGGTLNDTQISVITGPEANAEQVEQVTNRIQEAGGQIAGDVAFVVDTLTVDGSGDFLTTLRGIVPGLPADDATALRSALVIALTGRASMITEGQERDDAEAKATDLYNAFIDAGRLRSDTDHRTTELFVIIDDENSQLADETQPSPEATGDKATREVITDFVNALTAESKAVVVAGDAGSAQNGLVNVLRTEKSRASTVDGLGLGAGPIITVRAIAAANNGTHGHWGFASDAEAVLPGKV</sequence>
<dbReference type="EMBL" id="CP065989">
    <property type="protein sequence ID" value="QQB13889.1"/>
    <property type="molecule type" value="Genomic_DNA"/>
</dbReference>
<dbReference type="GO" id="GO:0055070">
    <property type="term" value="P:copper ion homeostasis"/>
    <property type="evidence" value="ECO:0007669"/>
    <property type="project" value="InterPro"/>
</dbReference>
<accession>A0A7T3ZY76</accession>
<dbReference type="AlphaFoldDB" id="A0A7T3ZY76"/>
<dbReference type="Proteomes" id="UP000595374">
    <property type="component" value="Chromosome"/>
</dbReference>
<protein>
    <submittedName>
        <fullName evidence="1">Copper transporter</fullName>
    </submittedName>
</protein>
<evidence type="ECO:0000313" key="1">
    <source>
        <dbReference type="EMBL" id="QQB13889.1"/>
    </source>
</evidence>
<dbReference type="RefSeq" id="WP_198499041.1">
    <property type="nucleotide sequence ID" value="NZ_CP065989.1"/>
</dbReference>
<proteinExistence type="predicted"/>
<dbReference type="GO" id="GO:0016020">
    <property type="term" value="C:membrane"/>
    <property type="evidence" value="ECO:0007669"/>
    <property type="project" value="InterPro"/>
</dbReference>
<evidence type="ECO:0000313" key="2">
    <source>
        <dbReference type="Proteomes" id="UP000595374"/>
    </source>
</evidence>
<organism evidence="1 2">
    <name type="scientific">Brevibacterium casei</name>
    <dbReference type="NCBI Taxonomy" id="33889"/>
    <lineage>
        <taxon>Bacteria</taxon>
        <taxon>Bacillati</taxon>
        <taxon>Actinomycetota</taxon>
        <taxon>Actinomycetes</taxon>
        <taxon>Micrococcales</taxon>
        <taxon>Brevibacteriaceae</taxon>
        <taxon>Brevibacterium</taxon>
    </lineage>
</organism>
<gene>
    <name evidence="1" type="ORF">I6H47_14055</name>
</gene>
<dbReference type="Pfam" id="PF11382">
    <property type="entry name" value="MctB"/>
    <property type="match status" value="1"/>
</dbReference>
<name>A0A7T3ZY76_9MICO</name>
<dbReference type="InterPro" id="IPR021522">
    <property type="entry name" value="MctB"/>
</dbReference>
<reference evidence="1 2" key="1">
    <citation type="submission" date="2020-12" db="EMBL/GenBank/DDBJ databases">
        <title>FDA dAtabase for Regulatory Grade micrObial Sequences (FDA-ARGOS): Supporting development and validation of Infectious Disease Dx tests.</title>
        <authorList>
            <person name="Sproer C."/>
            <person name="Gronow S."/>
            <person name="Severitt S."/>
            <person name="Schroder I."/>
            <person name="Tallon L."/>
            <person name="Sadzewicz L."/>
            <person name="Zhao X."/>
            <person name="Boylan J."/>
            <person name="Ott S."/>
            <person name="Bowen H."/>
            <person name="Vavikolanu K."/>
            <person name="Mehta A."/>
            <person name="Aluvathingal J."/>
            <person name="Nadendla S."/>
            <person name="Lowell S."/>
            <person name="Myers T."/>
            <person name="Yan Y."/>
            <person name="Sichtig H."/>
        </authorList>
    </citation>
    <scope>NUCLEOTIDE SEQUENCE [LARGE SCALE GENOMIC DNA]</scope>
    <source>
        <strain evidence="1 2">FDAARGOS_990</strain>
    </source>
</reference>